<keyword evidence="4" id="KW-1185">Reference proteome</keyword>
<dbReference type="PROSITE" id="PS50990">
    <property type="entry name" value="PEPTIDASE_C39"/>
    <property type="match status" value="1"/>
</dbReference>
<name>A0ABT6FEI5_9BACT</name>
<dbReference type="EMBL" id="JARRAG010000002">
    <property type="protein sequence ID" value="MDG3005994.1"/>
    <property type="molecule type" value="Genomic_DNA"/>
</dbReference>
<dbReference type="RefSeq" id="WP_277862300.1">
    <property type="nucleotide sequence ID" value="NZ_JARRAG010000002.1"/>
</dbReference>
<evidence type="ECO:0000256" key="1">
    <source>
        <dbReference type="SAM" id="Phobius"/>
    </source>
</evidence>
<dbReference type="Proteomes" id="UP001216907">
    <property type="component" value="Unassembled WGS sequence"/>
</dbReference>
<feature type="domain" description="Peptidase C39" evidence="2">
    <location>
        <begin position="62"/>
        <end position="183"/>
    </location>
</feature>
<organism evidence="3 4">
    <name type="scientific">Paludisphaera mucosa</name>
    <dbReference type="NCBI Taxonomy" id="3030827"/>
    <lineage>
        <taxon>Bacteria</taxon>
        <taxon>Pseudomonadati</taxon>
        <taxon>Planctomycetota</taxon>
        <taxon>Planctomycetia</taxon>
        <taxon>Isosphaerales</taxon>
        <taxon>Isosphaeraceae</taxon>
        <taxon>Paludisphaera</taxon>
    </lineage>
</organism>
<keyword evidence="1" id="KW-0812">Transmembrane</keyword>
<protein>
    <recommendedName>
        <fullName evidence="2">Peptidase C39 domain-containing protein</fullName>
    </recommendedName>
</protein>
<reference evidence="3 4" key="1">
    <citation type="submission" date="2023-03" db="EMBL/GenBank/DDBJ databases">
        <title>Paludisphaera mucosa sp. nov. a novel planctomycete from northern fen.</title>
        <authorList>
            <person name="Ivanova A."/>
        </authorList>
    </citation>
    <scope>NUCLEOTIDE SEQUENCE [LARGE SCALE GENOMIC DNA]</scope>
    <source>
        <strain evidence="3 4">Pla2</strain>
    </source>
</reference>
<dbReference type="InterPro" id="IPR005074">
    <property type="entry name" value="Peptidase_C39"/>
</dbReference>
<feature type="transmembrane region" description="Helical" evidence="1">
    <location>
        <begin position="191"/>
        <end position="209"/>
    </location>
</feature>
<dbReference type="Gene3D" id="3.90.70.10">
    <property type="entry name" value="Cysteine proteinases"/>
    <property type="match status" value="1"/>
</dbReference>
<accession>A0ABT6FEI5</accession>
<keyword evidence="1" id="KW-1133">Transmembrane helix</keyword>
<sequence>MILLLGMHLLALAVLLISVMRSLSPSSRPVGSGRRVAINILILLAFGTLGSPVTAAGADETIRSNVNDGRNAAGLLAGLYGTDILSNTIVRDEVCSTLAEVASLLSKHGIKARARQVDYEDLMHRTGPCIVPLRFGRTDAATLHVLIQANSDVVTTVHAGPLLVYTFPVDEFRRRWTGHALIPTRRVPRTVYWAGAGALALPPVAYVLGRKFIVRSRGASGQDV</sequence>
<proteinExistence type="predicted"/>
<evidence type="ECO:0000313" key="3">
    <source>
        <dbReference type="EMBL" id="MDG3005994.1"/>
    </source>
</evidence>
<comment type="caution">
    <text evidence="3">The sequence shown here is derived from an EMBL/GenBank/DDBJ whole genome shotgun (WGS) entry which is preliminary data.</text>
</comment>
<evidence type="ECO:0000259" key="2">
    <source>
        <dbReference type="PROSITE" id="PS50990"/>
    </source>
</evidence>
<evidence type="ECO:0000313" key="4">
    <source>
        <dbReference type="Proteomes" id="UP001216907"/>
    </source>
</evidence>
<keyword evidence="1" id="KW-0472">Membrane</keyword>
<gene>
    <name evidence="3" type="ORF">PZE19_19645</name>
</gene>